<organism evidence="3 4">
    <name type="scientific">Pseudomonas putida</name>
    <name type="common">Arthrobacter siderocapsulatus</name>
    <dbReference type="NCBI Taxonomy" id="303"/>
    <lineage>
        <taxon>Bacteria</taxon>
        <taxon>Pseudomonadati</taxon>
        <taxon>Pseudomonadota</taxon>
        <taxon>Gammaproteobacteria</taxon>
        <taxon>Pseudomonadales</taxon>
        <taxon>Pseudomonadaceae</taxon>
        <taxon>Pseudomonas</taxon>
    </lineage>
</organism>
<gene>
    <name evidence="3" type="ORF">EDF85_1065</name>
</gene>
<dbReference type="SUPFAM" id="SSF53448">
    <property type="entry name" value="Nucleotide-diphospho-sugar transferases"/>
    <property type="match status" value="1"/>
</dbReference>
<feature type="domain" description="MobA-like NTP transferase" evidence="2">
    <location>
        <begin position="9"/>
        <end position="166"/>
    </location>
</feature>
<dbReference type="GO" id="GO:0016779">
    <property type="term" value="F:nucleotidyltransferase activity"/>
    <property type="evidence" value="ECO:0007669"/>
    <property type="project" value="UniProtKB-KW"/>
</dbReference>
<evidence type="ECO:0000256" key="1">
    <source>
        <dbReference type="ARBA" id="ARBA00022842"/>
    </source>
</evidence>
<evidence type="ECO:0000313" key="4">
    <source>
        <dbReference type="Proteomes" id="UP000269115"/>
    </source>
</evidence>
<dbReference type="Proteomes" id="UP000269115">
    <property type="component" value="Unassembled WGS sequence"/>
</dbReference>
<dbReference type="InterPro" id="IPR029044">
    <property type="entry name" value="Nucleotide-diphossugar_trans"/>
</dbReference>
<evidence type="ECO:0000259" key="2">
    <source>
        <dbReference type="Pfam" id="PF12804"/>
    </source>
</evidence>
<dbReference type="EMBL" id="RJUR01000011">
    <property type="protein sequence ID" value="ROQ53308.1"/>
    <property type="molecule type" value="Genomic_DNA"/>
</dbReference>
<keyword evidence="1" id="KW-0460">Magnesium</keyword>
<dbReference type="Gene3D" id="3.90.550.10">
    <property type="entry name" value="Spore Coat Polysaccharide Biosynthesis Protein SpsA, Chain A"/>
    <property type="match status" value="1"/>
</dbReference>
<keyword evidence="3" id="KW-0548">Nucleotidyltransferase</keyword>
<dbReference type="PANTHER" id="PTHR43777:SF1">
    <property type="entry name" value="MOLYBDENUM COFACTOR CYTIDYLYLTRANSFERASE"/>
    <property type="match status" value="1"/>
</dbReference>
<keyword evidence="3" id="KW-0808">Transferase</keyword>
<dbReference type="Pfam" id="PF12804">
    <property type="entry name" value="NTP_transf_3"/>
    <property type="match status" value="1"/>
</dbReference>
<protein>
    <submittedName>
        <fullName evidence="3">Molybdenum cofactor cytidylyltransferase</fullName>
    </submittedName>
</protein>
<accession>A0A9X8EJW9</accession>
<dbReference type="InterPro" id="IPR025877">
    <property type="entry name" value="MobA-like_NTP_Trfase"/>
</dbReference>
<dbReference type="PANTHER" id="PTHR43777">
    <property type="entry name" value="MOLYBDENUM COFACTOR CYTIDYLYLTRANSFERASE"/>
    <property type="match status" value="1"/>
</dbReference>
<name>A0A9X8EJW9_PSEPU</name>
<comment type="caution">
    <text evidence="3">The sequence shown here is derived from an EMBL/GenBank/DDBJ whole genome shotgun (WGS) entry which is preliminary data.</text>
</comment>
<reference evidence="3 4" key="1">
    <citation type="submission" date="2018-11" db="EMBL/GenBank/DDBJ databases">
        <title>Genomic analyses of the natural microbiome of Caenorhabditis elegans.</title>
        <authorList>
            <person name="Samuel B."/>
        </authorList>
    </citation>
    <scope>NUCLEOTIDE SEQUENCE [LARGE SCALE GENOMIC DNA]</scope>
    <source>
        <strain evidence="3 4">BIGb0473</strain>
    </source>
</reference>
<dbReference type="RefSeq" id="WP_123752486.1">
    <property type="nucleotide sequence ID" value="NZ_RJUR01000011.1"/>
</dbReference>
<evidence type="ECO:0000313" key="3">
    <source>
        <dbReference type="EMBL" id="ROQ53308.1"/>
    </source>
</evidence>
<dbReference type="AlphaFoldDB" id="A0A9X8EJW9"/>
<proteinExistence type="predicted"/>
<sequence>MRTQGDCIALVLGAGRARRFGSDKRLARLASGQTLLAATLARALEAFDDVRVVLRPGDDPATLAIDGRVRVLWAEQADQGMGSSLAAGVRALEQSQAPAVAVLLGDMPWVQAQTLKQLKALCNARQIVLPLHHGVRGHPVIFGRQFWPALACLQGDQGGKDIVRGAHDACVQVPVEDTGVIRDVDQPRDIPAGST</sequence>
<dbReference type="CDD" id="cd04182">
    <property type="entry name" value="GT_2_like_f"/>
    <property type="match status" value="1"/>
</dbReference>